<evidence type="ECO:0000313" key="3">
    <source>
        <dbReference type="EMBL" id="SMX22659.1"/>
    </source>
</evidence>
<accession>A0A238IVX6</accession>
<protein>
    <recommendedName>
        <fullName evidence="5">DUF2846 domain-containing protein</fullName>
    </recommendedName>
</protein>
<reference evidence="3 4" key="1">
    <citation type="submission" date="2017-05" db="EMBL/GenBank/DDBJ databases">
        <authorList>
            <person name="Song R."/>
            <person name="Chenine A.L."/>
            <person name="Ruprecht R.M."/>
        </authorList>
    </citation>
    <scope>NUCLEOTIDE SEQUENCE [LARGE SCALE GENOMIC DNA]</scope>
    <source>
        <strain evidence="3 4">CECT 8489</strain>
    </source>
</reference>
<evidence type="ECO:0000256" key="2">
    <source>
        <dbReference type="SAM" id="SignalP"/>
    </source>
</evidence>
<name>A0A238IVX6_9RHOB</name>
<keyword evidence="2" id="KW-0732">Signal</keyword>
<dbReference type="AlphaFoldDB" id="A0A238IVX6"/>
<dbReference type="Proteomes" id="UP000201838">
    <property type="component" value="Unassembled WGS sequence"/>
</dbReference>
<feature type="signal peptide" evidence="2">
    <location>
        <begin position="1"/>
        <end position="18"/>
    </location>
</feature>
<evidence type="ECO:0008006" key="5">
    <source>
        <dbReference type="Google" id="ProtNLM"/>
    </source>
</evidence>
<evidence type="ECO:0000256" key="1">
    <source>
        <dbReference type="SAM" id="MobiDB-lite"/>
    </source>
</evidence>
<evidence type="ECO:0000313" key="4">
    <source>
        <dbReference type="Proteomes" id="UP000201838"/>
    </source>
</evidence>
<sequence>MKHLALLPLLLSACAATIQVGDPAPDPTPTIIGQGSEPGSAIVIYRASEVGFLGNVATNPALFLDERSMGTCRIGAPLVIRLAAGDYVVGSITQGGQAREAVSVAEGQTVYVRCGTTASPSLTPPPFLDPVEASAGARQSGVRF</sequence>
<proteinExistence type="predicted"/>
<organism evidence="3 4">
    <name type="scientific">Boseongicola aestuarii</name>
    <dbReference type="NCBI Taxonomy" id="1470561"/>
    <lineage>
        <taxon>Bacteria</taxon>
        <taxon>Pseudomonadati</taxon>
        <taxon>Pseudomonadota</taxon>
        <taxon>Alphaproteobacteria</taxon>
        <taxon>Rhodobacterales</taxon>
        <taxon>Paracoccaceae</taxon>
        <taxon>Boseongicola</taxon>
    </lineage>
</organism>
<keyword evidence="4" id="KW-1185">Reference proteome</keyword>
<dbReference type="RefSeq" id="WP_093972644.1">
    <property type="nucleotide sequence ID" value="NZ_FXXQ01000002.1"/>
</dbReference>
<gene>
    <name evidence="3" type="ORF">BOA8489_00757</name>
</gene>
<dbReference type="EMBL" id="FXXQ01000002">
    <property type="protein sequence ID" value="SMX22659.1"/>
    <property type="molecule type" value="Genomic_DNA"/>
</dbReference>
<feature type="chain" id="PRO_5012737407" description="DUF2846 domain-containing protein" evidence="2">
    <location>
        <begin position="19"/>
        <end position="144"/>
    </location>
</feature>
<feature type="region of interest" description="Disordered" evidence="1">
    <location>
        <begin position="123"/>
        <end position="144"/>
    </location>
</feature>